<evidence type="ECO:0000256" key="1">
    <source>
        <dbReference type="SAM" id="Phobius"/>
    </source>
</evidence>
<reference evidence="3" key="1">
    <citation type="submission" date="2015-10" db="EMBL/GenBank/DDBJ databases">
        <authorList>
            <person name="Gilbert D.G."/>
        </authorList>
    </citation>
    <scope>NUCLEOTIDE SEQUENCE</scope>
</reference>
<evidence type="ECO:0000259" key="2">
    <source>
        <dbReference type="Pfam" id="PF05170"/>
    </source>
</evidence>
<protein>
    <submittedName>
        <fullName evidence="3">Exported protein, conserved</fullName>
    </submittedName>
</protein>
<keyword evidence="1" id="KW-1133">Transmembrane helix</keyword>
<keyword evidence="1" id="KW-0472">Membrane</keyword>
<dbReference type="GO" id="GO:0005886">
    <property type="term" value="C:plasma membrane"/>
    <property type="evidence" value="ECO:0007669"/>
    <property type="project" value="TreeGrafter"/>
</dbReference>
<dbReference type="PANTHER" id="PTHR30441:SF4">
    <property type="entry name" value="PROTEIN ASMA"/>
    <property type="match status" value="1"/>
</dbReference>
<name>A0A160TV02_9ZZZZ</name>
<dbReference type="AlphaFoldDB" id="A0A160TV02"/>
<accession>A0A160TV02</accession>
<sequence length="1178" mass="128397">MRLAKVISWVVVCFCGLILFLASIIQWVDWSRYRDAAAQQISKAIDRPVSIEQGLSVRLFPSVRLEVRGLAVGNPVGNYQEHFLTVENVQFELDMGALAEGKLLIREISLERPTLLLEVGPNGRPNWESDRGLTVPVLPLPVSRVSVVDGTLTFGSGVKSDRWEIRADTLVYVFPREGQNQQGQINGQLSYAGDAIEVSGALGSLNGLDSDQLAPVNLAFKGNVVSGIVSGVVSNLRKAPNADLHLEVTTGRLERNLTDLLPGLPWRHDAIFSGTVSAAGHLVGNPGSDLRLESVRLSTTAQPFNFTVQGDLDLVPASVRLNRSMGELRLQVKHQRLQNFTALMSLDVPTDVRVSGQGILSGQPGNFRLDQIMLIGESPHLGIQLTGNVSQLGSADGPDLALNIDATSDKLTELLRQFKLEMHLNGSAQVTGALRGSDKGYRLSDLSASFESTDLMLDGTGQFDLLQNSLEGQFEFTARTESIQSLAGSLGTQLPVDATASTNGVLTCANSSCSIEVVNVGISSPQLEVSGRGRVDMLDEQPQLALNFEGNTEDIAVLAQAWGRQWPIPPHLEASVTGWLDLHGNEARLSGLVGQISGAGLSGRFTGSLINLMHVPRLTWDLNLDVADLGRLIEYYGGPGDYHESAQIQLQVRPSDKRVLPLIVHGEILTDALAAELTGEFEAFDEKSGFSASFMLTAEGSQGLRQITSWRLPPMGRLQVTGEVSRATDTDESISGSVNLESEKLGQLSAEGVLGEQWKIGSKLELKFKMDRLSKVTARLRDVPLQAQAIARTDGETLQVTELRATAGRNEISGEISYPLNETGNHRQKIAGRLASEYFNMNDLLSKKERRYLFGDEDIPLKWADSYDVDLEFSTDHLVRRNYEVTDFNLKVHSLNGLVKFQLQGISAGGDLEVQLDLDTQVDPPPANYSYNWKHLDLGLLPPGLKGGLDVSGVLSTQGYLAGEGQSLHKIAERGNGYLFTKLEKNVKFPRGREEFLSTTPLNIVQQILRGVSPWAERKKYYDIKCGVIGMSITDGVGHSAAPPDHTIALNAKEFELSAFGDLELSEEKLGLSVRSKPRRERISLDSLLDQSGLSLLYPPYYRIEGNLRRPIVVPDPKGRNFLKRLKLEDSGLKLGAAWATGGASIVILSLLDQLDDEGGGCEGAQERSRLFMVKTAE</sequence>
<dbReference type="InterPro" id="IPR007844">
    <property type="entry name" value="AsmA"/>
</dbReference>
<gene>
    <name evidence="3" type="ORF">MGWOODY_XGa469</name>
</gene>
<feature type="domain" description="AsmA" evidence="2">
    <location>
        <begin position="11"/>
        <end position="129"/>
    </location>
</feature>
<feature type="transmembrane region" description="Helical" evidence="1">
    <location>
        <begin position="7"/>
        <end position="28"/>
    </location>
</feature>
<dbReference type="GO" id="GO:0090313">
    <property type="term" value="P:regulation of protein targeting to membrane"/>
    <property type="evidence" value="ECO:0007669"/>
    <property type="project" value="TreeGrafter"/>
</dbReference>
<dbReference type="PANTHER" id="PTHR30441">
    <property type="entry name" value="DUF748 DOMAIN-CONTAINING PROTEIN"/>
    <property type="match status" value="1"/>
</dbReference>
<organism evidence="3">
    <name type="scientific">hydrothermal vent metagenome</name>
    <dbReference type="NCBI Taxonomy" id="652676"/>
    <lineage>
        <taxon>unclassified sequences</taxon>
        <taxon>metagenomes</taxon>
        <taxon>ecological metagenomes</taxon>
    </lineage>
</organism>
<dbReference type="Pfam" id="PF05170">
    <property type="entry name" value="AsmA"/>
    <property type="match status" value="1"/>
</dbReference>
<proteinExistence type="predicted"/>
<keyword evidence="1" id="KW-0812">Transmembrane</keyword>
<evidence type="ECO:0000313" key="3">
    <source>
        <dbReference type="EMBL" id="CUS55250.1"/>
    </source>
</evidence>
<dbReference type="EMBL" id="CZRL01000124">
    <property type="protein sequence ID" value="CUS55250.1"/>
    <property type="molecule type" value="Genomic_DNA"/>
</dbReference>
<dbReference type="InterPro" id="IPR052894">
    <property type="entry name" value="AsmA-related"/>
</dbReference>